<dbReference type="CDD" id="cd03216">
    <property type="entry name" value="ABC_Carb_Monos_I"/>
    <property type="match status" value="1"/>
</dbReference>
<comment type="subcellular location">
    <subcellularLocation>
        <location evidence="1">Cell inner membrane</location>
        <topology evidence="1">Peripheral membrane protein</topology>
    </subcellularLocation>
</comment>
<evidence type="ECO:0000256" key="3">
    <source>
        <dbReference type="ARBA" id="ARBA00011262"/>
    </source>
</evidence>
<dbReference type="PANTHER" id="PTHR43790">
    <property type="entry name" value="CARBOHYDRATE TRANSPORT ATP-BINDING PROTEIN MG119-RELATED"/>
    <property type="match status" value="1"/>
</dbReference>
<evidence type="ECO:0000256" key="8">
    <source>
        <dbReference type="ARBA" id="ARBA00023798"/>
    </source>
</evidence>
<dbReference type="CDD" id="cd03215">
    <property type="entry name" value="ABC_Carb_Monos_II"/>
    <property type="match status" value="1"/>
</dbReference>
<comment type="similarity">
    <text evidence="2">Belongs to the ABC transporter superfamily. AI-2 autoinducer porter (TC 3.A.1.2.8) family.</text>
</comment>
<evidence type="ECO:0000256" key="10">
    <source>
        <dbReference type="SAM" id="MobiDB-lite"/>
    </source>
</evidence>
<feature type="domain" description="ABC transporter" evidence="11">
    <location>
        <begin position="46"/>
        <end position="287"/>
    </location>
</feature>
<gene>
    <name evidence="12" type="ORF">B0I08_10715</name>
</gene>
<evidence type="ECO:0000256" key="6">
    <source>
        <dbReference type="ARBA" id="ARBA00022840"/>
    </source>
</evidence>
<evidence type="ECO:0000256" key="9">
    <source>
        <dbReference type="ARBA" id="ARBA00034076"/>
    </source>
</evidence>
<keyword evidence="6 12" id="KW-0067">ATP-binding</keyword>
<sequence length="584" mass="60848">MSLSNASPESPASPPSPAEGNDTTVVSLPGDSNNGFSDSAPSDTVVSLSGVSVSYGSNLVLRDVTLSFAAGRITALLGANGAGKSTLIKALSGANPRYSGTIEVGGAVVALSSPTVARGHGISAVHQKVADGIVPGLTVAENVLLDDLAGSRHPLRNRRRDLVDARAALAVLGLEWSDRVLRADAGDLRISDAQLLILARALRSRPRLLILDEPTSALTSAESDRLFEVLRALRADGLAIVYVSHRFGEIEALADSAVVLRDGVVQSHSERPFVWNGILHDMLGRATELTHQRAQSDRGATTVAEVSAVTLLAESAPVSLAIRGGEVLGILGLIGAGKTELAEILAGLAKPRAGAPAGALAGAPAGTLTLGGEPYAPRRPWDAIRAGVVLVPEDRQRQGILPGWSVMHNISLPFLRASSRLGTLRSSRESTRASEVVSALDVVTENLNTPIDDLSGGNQQKVVVGRWLSAEPRLAILDEPFRGVDIAARREIGARLTTLVRTGAAAVVLSSDVDEIVEVSDRIIVLVAGSIALDGYADELDRSTIVEAFLGETAGNASPRDGAPGETEPRDIPQHPPLVNGPRL</sequence>
<feature type="compositionally biased region" description="Polar residues" evidence="10">
    <location>
        <begin position="21"/>
        <end position="41"/>
    </location>
</feature>
<dbReference type="InterPro" id="IPR050107">
    <property type="entry name" value="ABC_carbohydrate_import_ATPase"/>
</dbReference>
<dbReference type="Pfam" id="PF00005">
    <property type="entry name" value="ABC_tran"/>
    <property type="match status" value="2"/>
</dbReference>
<feature type="domain" description="ABC transporter" evidence="11">
    <location>
        <begin position="298"/>
        <end position="553"/>
    </location>
</feature>
<keyword evidence="5" id="KW-0547">Nucleotide-binding</keyword>
<evidence type="ECO:0000259" key="11">
    <source>
        <dbReference type="PROSITE" id="PS50893"/>
    </source>
</evidence>
<evidence type="ECO:0000256" key="1">
    <source>
        <dbReference type="ARBA" id="ARBA00004417"/>
    </source>
</evidence>
<dbReference type="SMART" id="SM00382">
    <property type="entry name" value="AAA"/>
    <property type="match status" value="2"/>
</dbReference>
<dbReference type="Gene3D" id="3.40.50.300">
    <property type="entry name" value="P-loop containing nucleotide triphosphate hydrolases"/>
    <property type="match status" value="2"/>
</dbReference>
<feature type="region of interest" description="Disordered" evidence="10">
    <location>
        <begin position="553"/>
        <end position="584"/>
    </location>
</feature>
<comment type="subunit">
    <text evidence="3">The complex is composed of two ATP-binding proteins (LsrA), two transmembrane proteins (LsrC and LsrD) and a solute-binding protein (LsrB).</text>
</comment>
<evidence type="ECO:0000313" key="12">
    <source>
        <dbReference type="EMBL" id="PRY67122.1"/>
    </source>
</evidence>
<dbReference type="PROSITE" id="PS50893">
    <property type="entry name" value="ABC_TRANSPORTER_2"/>
    <property type="match status" value="2"/>
</dbReference>
<organism evidence="12 13">
    <name type="scientific">Glaciihabitans tibetensis</name>
    <dbReference type="NCBI Taxonomy" id="1266600"/>
    <lineage>
        <taxon>Bacteria</taxon>
        <taxon>Bacillati</taxon>
        <taxon>Actinomycetota</taxon>
        <taxon>Actinomycetes</taxon>
        <taxon>Micrococcales</taxon>
        <taxon>Microbacteriaceae</taxon>
        <taxon>Glaciihabitans</taxon>
    </lineage>
</organism>
<accession>A0A2T0VAA7</accession>
<dbReference type="GO" id="GO:0005886">
    <property type="term" value="C:plasma membrane"/>
    <property type="evidence" value="ECO:0007669"/>
    <property type="project" value="UniProtKB-SubCell"/>
</dbReference>
<proteinExistence type="inferred from homology"/>
<comment type="caution">
    <text evidence="12">The sequence shown here is derived from an EMBL/GenBank/DDBJ whole genome shotgun (WGS) entry which is preliminary data.</text>
</comment>
<feature type="region of interest" description="Disordered" evidence="10">
    <location>
        <begin position="1"/>
        <end position="41"/>
    </location>
</feature>
<dbReference type="GO" id="GO:0005524">
    <property type="term" value="F:ATP binding"/>
    <property type="evidence" value="ECO:0007669"/>
    <property type="project" value="UniProtKB-KW"/>
</dbReference>
<evidence type="ECO:0000256" key="7">
    <source>
        <dbReference type="ARBA" id="ARBA00023747"/>
    </source>
</evidence>
<evidence type="ECO:0000313" key="13">
    <source>
        <dbReference type="Proteomes" id="UP000237983"/>
    </source>
</evidence>
<evidence type="ECO:0000256" key="4">
    <source>
        <dbReference type="ARBA" id="ARBA00019459"/>
    </source>
</evidence>
<dbReference type="InterPro" id="IPR003593">
    <property type="entry name" value="AAA+_ATPase"/>
</dbReference>
<comment type="function">
    <text evidence="7">Part of the ABC transporter complex LsrABCD involved in autoinducer 2 (AI-2) import. Responsible for energy coupling to the transport system.</text>
</comment>
<name>A0A2T0VAA7_9MICO</name>
<evidence type="ECO:0000256" key="5">
    <source>
        <dbReference type="ARBA" id="ARBA00022741"/>
    </source>
</evidence>
<dbReference type="EC" id="7.6.2.13" evidence="8"/>
<dbReference type="InterPro" id="IPR003439">
    <property type="entry name" value="ABC_transporter-like_ATP-bd"/>
</dbReference>
<dbReference type="GO" id="GO:0016887">
    <property type="term" value="F:ATP hydrolysis activity"/>
    <property type="evidence" value="ECO:0007669"/>
    <property type="project" value="InterPro"/>
</dbReference>
<dbReference type="PANTHER" id="PTHR43790:SF2">
    <property type="entry name" value="AUTOINDUCER 2 IMPORT ATP-BINDING PROTEIN LSRA"/>
    <property type="match status" value="1"/>
</dbReference>
<dbReference type="PROSITE" id="PS00211">
    <property type="entry name" value="ABC_TRANSPORTER_1"/>
    <property type="match status" value="1"/>
</dbReference>
<keyword evidence="13" id="KW-1185">Reference proteome</keyword>
<dbReference type="InterPro" id="IPR027417">
    <property type="entry name" value="P-loop_NTPase"/>
</dbReference>
<dbReference type="RefSeq" id="WP_245884802.1">
    <property type="nucleotide sequence ID" value="NZ_PVTL01000007.1"/>
</dbReference>
<comment type="catalytic activity">
    <reaction evidence="9">
        <text>ATP + H2O + (2R,4S)-2-methyl-2,3,3,4-tetrahydroxytetrahydrofuran-[AI-2-binding protein]Side 1 = ADP + phosphate + (2R,4S)-2-methyl-2,3,3,4-tetrahydroxytetrahydrofuranSide 2 + [AI-2-binding protein]Side 1.</text>
        <dbReference type="EC" id="7.6.2.13"/>
    </reaction>
</comment>
<dbReference type="EMBL" id="PVTL01000007">
    <property type="protein sequence ID" value="PRY67122.1"/>
    <property type="molecule type" value="Genomic_DNA"/>
</dbReference>
<dbReference type="SUPFAM" id="SSF52540">
    <property type="entry name" value="P-loop containing nucleoside triphosphate hydrolases"/>
    <property type="match status" value="2"/>
</dbReference>
<feature type="compositionally biased region" description="Low complexity" evidence="10">
    <location>
        <begin position="1"/>
        <end position="10"/>
    </location>
</feature>
<dbReference type="Proteomes" id="UP000237983">
    <property type="component" value="Unassembled WGS sequence"/>
</dbReference>
<reference evidence="12 13" key="1">
    <citation type="submission" date="2018-03" db="EMBL/GenBank/DDBJ databases">
        <title>Genomic Encyclopedia of Type Strains, Phase III (KMG-III): the genomes of soil and plant-associated and newly described type strains.</title>
        <authorList>
            <person name="Whitman W."/>
        </authorList>
    </citation>
    <scope>NUCLEOTIDE SEQUENCE [LARGE SCALE GENOMIC DNA]</scope>
    <source>
        <strain evidence="12 13">CGMCC 1.12484</strain>
    </source>
</reference>
<protein>
    <recommendedName>
        <fullName evidence="4">Autoinducer 2 import ATP-binding protein LsrA</fullName>
        <ecNumber evidence="8">7.6.2.13</ecNumber>
    </recommendedName>
</protein>
<dbReference type="InterPro" id="IPR017871">
    <property type="entry name" value="ABC_transporter-like_CS"/>
</dbReference>
<evidence type="ECO:0000256" key="2">
    <source>
        <dbReference type="ARBA" id="ARBA00009404"/>
    </source>
</evidence>
<dbReference type="AlphaFoldDB" id="A0A2T0VAA7"/>